<evidence type="ECO:0000313" key="3">
    <source>
        <dbReference type="Proteomes" id="UP000515860"/>
    </source>
</evidence>
<keyword evidence="1" id="KW-0472">Membrane</keyword>
<evidence type="ECO:0000256" key="1">
    <source>
        <dbReference type="SAM" id="Phobius"/>
    </source>
</evidence>
<keyword evidence="3" id="KW-1185">Reference proteome</keyword>
<dbReference type="KEGG" id="whj:H9Q79_17265"/>
<sequence>MNAETFLILVAIGGCAALVIIRKIRRIRKGQYCDCGCGSCKKCKK</sequence>
<gene>
    <name evidence="2" type="ORF">H9Q79_17265</name>
</gene>
<protein>
    <submittedName>
        <fullName evidence="2">FeoB-associated Cys-rich membrane protein</fullName>
    </submittedName>
</protein>
<evidence type="ECO:0000313" key="2">
    <source>
        <dbReference type="EMBL" id="QNM08583.1"/>
    </source>
</evidence>
<keyword evidence="1" id="KW-1133">Transmembrane helix</keyword>
<dbReference type="RefSeq" id="WP_118644753.1">
    <property type="nucleotide sequence ID" value="NZ_CP060635.1"/>
</dbReference>
<reference evidence="2 3" key="1">
    <citation type="submission" date="2020-08" db="EMBL/GenBank/DDBJ databases">
        <authorList>
            <person name="Liu C."/>
            <person name="Sun Q."/>
        </authorList>
    </citation>
    <scope>NUCLEOTIDE SEQUENCE [LARGE SCALE GENOMIC DNA]</scope>
    <source>
        <strain evidence="2 3">NSJ-29</strain>
    </source>
</reference>
<feature type="transmembrane region" description="Helical" evidence="1">
    <location>
        <begin position="6"/>
        <end position="21"/>
    </location>
</feature>
<dbReference type="AlphaFoldDB" id="A0A7G9GCQ1"/>
<name>A0A7G9GCQ1_9FIRM</name>
<keyword evidence="1" id="KW-0812">Transmembrane</keyword>
<organism evidence="2 3">
    <name type="scientific">Wansuia hejianensis</name>
    <dbReference type="NCBI Taxonomy" id="2763667"/>
    <lineage>
        <taxon>Bacteria</taxon>
        <taxon>Bacillati</taxon>
        <taxon>Bacillota</taxon>
        <taxon>Clostridia</taxon>
        <taxon>Lachnospirales</taxon>
        <taxon>Lachnospiraceae</taxon>
        <taxon>Wansuia</taxon>
    </lineage>
</organism>
<accession>A0A7G9GCQ1</accession>
<dbReference type="EMBL" id="CP060635">
    <property type="protein sequence ID" value="QNM08583.1"/>
    <property type="molecule type" value="Genomic_DNA"/>
</dbReference>
<dbReference type="Proteomes" id="UP000515860">
    <property type="component" value="Chromosome"/>
</dbReference>
<proteinExistence type="predicted"/>